<feature type="compositionally biased region" description="Basic and acidic residues" evidence="1">
    <location>
        <begin position="160"/>
        <end position="174"/>
    </location>
</feature>
<feature type="compositionally biased region" description="Polar residues" evidence="1">
    <location>
        <begin position="194"/>
        <end position="210"/>
    </location>
</feature>
<dbReference type="EMBL" id="KN846980">
    <property type="protein sequence ID" value="KIW98577.1"/>
    <property type="molecule type" value="Genomic_DNA"/>
</dbReference>
<evidence type="ECO:0008006" key="4">
    <source>
        <dbReference type="Google" id="ProtNLM"/>
    </source>
</evidence>
<dbReference type="InterPro" id="IPR013218">
    <property type="entry name" value="Dsn1/Mis13"/>
</dbReference>
<evidence type="ECO:0000256" key="1">
    <source>
        <dbReference type="SAM" id="MobiDB-lite"/>
    </source>
</evidence>
<feature type="compositionally biased region" description="Basic and acidic residues" evidence="1">
    <location>
        <begin position="76"/>
        <end position="87"/>
    </location>
</feature>
<dbReference type="GO" id="GO:0000444">
    <property type="term" value="C:MIS12/MIND type complex"/>
    <property type="evidence" value="ECO:0007669"/>
    <property type="project" value="InterPro"/>
</dbReference>
<sequence>MSTVQRPTRRLSARIQEKADATLYATYEQSNGNAKTTVGASDPATAQAARLSNEKKRKMDYDEEDDGFQFKRVKKKEPQARLAEKESGALTAQNDAPKPQATSNRTEMPKNEETGRKPKQRRNRTSFPTPNPNEDPPPRRSKRLSKDNEERKGSPVKKSVRTEELKKREHHAEAAPKASPKKKADEPPAEKAENNQQEEIVPTLQENHASTKIALPFADTPVMKRNKAMREGKAGRGERRSSLGMRGRRASSLIESGNSSALPHPELDVSDYYKHIESEGLPEPRRMKQLLIWCAERALDEKPLGTGFGEASARQAARVIEEELLKELANRSDLSDWFGREEVPVPKEPLPERPNPKNTQNIGKIVELEEQIKCLRLEKEALENLLRPPNVPSLHDLDVPTSPSKANELDRSLLSDTDVAALDSVIASNNNSLTTSDQISRRLGGVLESIGPTVDMFADGIHTIAQYRTAADEVAGRVLAICAEKLTQREREGKRRALGIGTASGSGSGSGSSSTSPPKDLGAVLRSLSRADRQDR</sequence>
<feature type="compositionally biased region" description="Basic and acidic residues" evidence="1">
    <location>
        <begin position="107"/>
        <end position="116"/>
    </location>
</feature>
<dbReference type="AlphaFoldDB" id="A0A0D2GJK2"/>
<keyword evidence="3" id="KW-1185">Reference proteome</keyword>
<feature type="compositionally biased region" description="Basic and acidic residues" evidence="1">
    <location>
        <begin position="182"/>
        <end position="193"/>
    </location>
</feature>
<dbReference type="Pfam" id="PF08202">
    <property type="entry name" value="MIS13"/>
    <property type="match status" value="1"/>
</dbReference>
<dbReference type="GeneID" id="27693166"/>
<evidence type="ECO:0000313" key="2">
    <source>
        <dbReference type="EMBL" id="KIW98577.1"/>
    </source>
</evidence>
<feature type="compositionally biased region" description="Basic and acidic residues" evidence="1">
    <location>
        <begin position="144"/>
        <end position="153"/>
    </location>
</feature>
<dbReference type="GO" id="GO:0051301">
    <property type="term" value="P:cell division"/>
    <property type="evidence" value="ECO:0007669"/>
    <property type="project" value="InterPro"/>
</dbReference>
<name>A0A0D2GJK2_CLAB1</name>
<dbReference type="HOGENOM" id="CLU_021697_0_0_1"/>
<accession>A0A0D2GJK2</accession>
<feature type="compositionally biased region" description="Basic and acidic residues" evidence="1">
    <location>
        <begin position="228"/>
        <end position="241"/>
    </location>
</feature>
<organism evidence="2 3">
    <name type="scientific">Cladophialophora bantiana (strain ATCC 10958 / CBS 173.52 / CDC B-1940 / NIH 8579)</name>
    <name type="common">Xylohypha bantiana</name>
    <dbReference type="NCBI Taxonomy" id="1442370"/>
    <lineage>
        <taxon>Eukaryota</taxon>
        <taxon>Fungi</taxon>
        <taxon>Dikarya</taxon>
        <taxon>Ascomycota</taxon>
        <taxon>Pezizomycotina</taxon>
        <taxon>Eurotiomycetes</taxon>
        <taxon>Chaetothyriomycetidae</taxon>
        <taxon>Chaetothyriales</taxon>
        <taxon>Herpotrichiellaceae</taxon>
        <taxon>Cladophialophora</taxon>
    </lineage>
</organism>
<feature type="compositionally biased region" description="Polar residues" evidence="1">
    <location>
        <begin position="30"/>
        <end position="39"/>
    </location>
</feature>
<dbReference type="Proteomes" id="UP000053789">
    <property type="component" value="Unassembled WGS sequence"/>
</dbReference>
<dbReference type="PANTHER" id="PTHR14778">
    <property type="entry name" value="KINETOCHORE-ASSOCIATED PROTEIN DSN1 HOMOLOG"/>
    <property type="match status" value="1"/>
</dbReference>
<reference evidence="2" key="1">
    <citation type="submission" date="2015-01" db="EMBL/GenBank/DDBJ databases">
        <title>The Genome Sequence of Cladophialophora bantiana CBS 173.52.</title>
        <authorList>
            <consortium name="The Broad Institute Genomics Platform"/>
            <person name="Cuomo C."/>
            <person name="de Hoog S."/>
            <person name="Gorbushina A."/>
            <person name="Stielow B."/>
            <person name="Teixiera M."/>
            <person name="Abouelleil A."/>
            <person name="Chapman S.B."/>
            <person name="Priest M."/>
            <person name="Young S.K."/>
            <person name="Wortman J."/>
            <person name="Nusbaum C."/>
            <person name="Birren B."/>
        </authorList>
    </citation>
    <scope>NUCLEOTIDE SEQUENCE [LARGE SCALE GENOMIC DNA]</scope>
    <source>
        <strain evidence="2">CBS 173.52</strain>
    </source>
</reference>
<proteinExistence type="predicted"/>
<feature type="region of interest" description="Disordered" evidence="1">
    <location>
        <begin position="491"/>
        <end position="536"/>
    </location>
</feature>
<protein>
    <recommendedName>
        <fullName evidence="4">Kinetochore protein Mis13/DSN1</fullName>
    </recommendedName>
</protein>
<dbReference type="VEuPathDB" id="FungiDB:Z519_00238"/>
<feature type="region of interest" description="Disordered" evidence="1">
    <location>
        <begin position="30"/>
        <end position="262"/>
    </location>
</feature>
<dbReference type="PANTHER" id="PTHR14778:SF2">
    <property type="entry name" value="KINETOCHORE-ASSOCIATED PROTEIN DSN1 HOMOLOG"/>
    <property type="match status" value="1"/>
</dbReference>
<evidence type="ECO:0000313" key="3">
    <source>
        <dbReference type="Proteomes" id="UP000053789"/>
    </source>
</evidence>
<dbReference type="OrthoDB" id="3364649at2759"/>
<feature type="compositionally biased region" description="Polar residues" evidence="1">
    <location>
        <begin position="90"/>
        <end position="106"/>
    </location>
</feature>
<dbReference type="RefSeq" id="XP_016625246.1">
    <property type="nucleotide sequence ID" value="XM_016757997.1"/>
</dbReference>
<gene>
    <name evidence="2" type="ORF">Z519_00238</name>
</gene>
<dbReference type="GO" id="GO:0007059">
    <property type="term" value="P:chromosome segregation"/>
    <property type="evidence" value="ECO:0007669"/>
    <property type="project" value="InterPro"/>
</dbReference>
<feature type="region of interest" description="Disordered" evidence="1">
    <location>
        <begin position="388"/>
        <end position="408"/>
    </location>
</feature>